<evidence type="ECO:0000256" key="1">
    <source>
        <dbReference type="SAM" id="MobiDB-lite"/>
    </source>
</evidence>
<dbReference type="EMBL" id="AP022582">
    <property type="protein sequence ID" value="BBX99655.1"/>
    <property type="molecule type" value="Genomic_DNA"/>
</dbReference>
<reference evidence="3 4" key="1">
    <citation type="journal article" date="2019" name="Emerg. Microbes Infect.">
        <title>Comprehensive subspecies identification of 175 nontuberculous mycobacteria species based on 7547 genomic profiles.</title>
        <authorList>
            <person name="Matsumoto Y."/>
            <person name="Kinjo T."/>
            <person name="Motooka D."/>
            <person name="Nabeya D."/>
            <person name="Jung N."/>
            <person name="Uechi K."/>
            <person name="Horii T."/>
            <person name="Iida T."/>
            <person name="Fujita J."/>
            <person name="Nakamura S."/>
        </authorList>
    </citation>
    <scope>NUCLEOTIDE SEQUENCE [LARGE SCALE GENOMIC DNA]</scope>
    <source>
        <strain evidence="3 4">JCM 16018</strain>
    </source>
</reference>
<feature type="compositionally biased region" description="Basic and acidic residues" evidence="1">
    <location>
        <begin position="7"/>
        <end position="19"/>
    </location>
</feature>
<accession>A0A7I7NSL0</accession>
<dbReference type="InterPro" id="IPR002645">
    <property type="entry name" value="STAS_dom"/>
</dbReference>
<dbReference type="CDD" id="cd07043">
    <property type="entry name" value="STAS_anti-anti-sigma_factors"/>
    <property type="match status" value="1"/>
</dbReference>
<keyword evidence="4" id="KW-1185">Reference proteome</keyword>
<evidence type="ECO:0000259" key="2">
    <source>
        <dbReference type="PROSITE" id="PS50801"/>
    </source>
</evidence>
<dbReference type="PROSITE" id="PS50801">
    <property type="entry name" value="STAS"/>
    <property type="match status" value="1"/>
</dbReference>
<organism evidence="3 4">
    <name type="scientific">Mycobacterium seoulense</name>
    <dbReference type="NCBI Taxonomy" id="386911"/>
    <lineage>
        <taxon>Bacteria</taxon>
        <taxon>Bacillati</taxon>
        <taxon>Actinomycetota</taxon>
        <taxon>Actinomycetes</taxon>
        <taxon>Mycobacteriales</taxon>
        <taxon>Mycobacteriaceae</taxon>
        <taxon>Mycobacterium</taxon>
    </lineage>
</organism>
<name>A0A7I7NSL0_9MYCO</name>
<sequence length="181" mass="19636">MTAFPDLHTHDRHTYDPPTHDPATPELLGQPRSRYQIDCAGATIHVHARSTATVLRIEGEVDASNADLIAEAVRRFARLRAPLVLDLGCLDFLAGSGLRALLVLNEEQQRAQLRCSVVSGAALRRLTRVVPDHGLPLAESVAAALAHIECATTARRRLVSGPARQHEPQRDVSGRVRGLAS</sequence>
<dbReference type="KEGG" id="mseo:MSEO_01550"/>
<dbReference type="AlphaFoldDB" id="A0A7I7NSL0"/>
<dbReference type="Pfam" id="PF01740">
    <property type="entry name" value="STAS"/>
    <property type="match status" value="1"/>
</dbReference>
<feature type="region of interest" description="Disordered" evidence="1">
    <location>
        <begin position="159"/>
        <end position="181"/>
    </location>
</feature>
<dbReference type="Proteomes" id="UP000466632">
    <property type="component" value="Chromosome"/>
</dbReference>
<dbReference type="InterPro" id="IPR036513">
    <property type="entry name" value="STAS_dom_sf"/>
</dbReference>
<evidence type="ECO:0000313" key="3">
    <source>
        <dbReference type="EMBL" id="BBX99655.1"/>
    </source>
</evidence>
<feature type="region of interest" description="Disordered" evidence="1">
    <location>
        <begin position="1"/>
        <end position="26"/>
    </location>
</feature>
<gene>
    <name evidence="3" type="ORF">MSEO_01550</name>
</gene>
<evidence type="ECO:0000313" key="4">
    <source>
        <dbReference type="Proteomes" id="UP000466632"/>
    </source>
</evidence>
<dbReference type="Gene3D" id="3.30.750.24">
    <property type="entry name" value="STAS domain"/>
    <property type="match status" value="1"/>
</dbReference>
<feature type="domain" description="STAS" evidence="2">
    <location>
        <begin position="42"/>
        <end position="135"/>
    </location>
</feature>
<proteinExistence type="predicted"/>
<feature type="compositionally biased region" description="Basic and acidic residues" evidence="1">
    <location>
        <begin position="164"/>
        <end position="174"/>
    </location>
</feature>
<protein>
    <recommendedName>
        <fullName evidence="2">STAS domain-containing protein</fullName>
    </recommendedName>
</protein>
<dbReference type="SUPFAM" id="SSF52091">
    <property type="entry name" value="SpoIIaa-like"/>
    <property type="match status" value="1"/>
</dbReference>